<protein>
    <recommendedName>
        <fullName evidence="4">Secreted protein</fullName>
    </recommendedName>
</protein>
<dbReference type="Proteomes" id="UP001194468">
    <property type="component" value="Unassembled WGS sequence"/>
</dbReference>
<accession>A0AAD4GES9</accession>
<evidence type="ECO:0000313" key="3">
    <source>
        <dbReference type="Proteomes" id="UP001194468"/>
    </source>
</evidence>
<reference evidence="2" key="2">
    <citation type="journal article" date="2020" name="Nat. Commun.">
        <title>Large-scale genome sequencing of mycorrhizal fungi provides insights into the early evolution of symbiotic traits.</title>
        <authorList>
            <person name="Miyauchi S."/>
            <person name="Kiss E."/>
            <person name="Kuo A."/>
            <person name="Drula E."/>
            <person name="Kohler A."/>
            <person name="Sanchez-Garcia M."/>
            <person name="Morin E."/>
            <person name="Andreopoulos B."/>
            <person name="Barry K.W."/>
            <person name="Bonito G."/>
            <person name="Buee M."/>
            <person name="Carver A."/>
            <person name="Chen C."/>
            <person name="Cichocki N."/>
            <person name="Clum A."/>
            <person name="Culley D."/>
            <person name="Crous P.W."/>
            <person name="Fauchery L."/>
            <person name="Girlanda M."/>
            <person name="Hayes R.D."/>
            <person name="Keri Z."/>
            <person name="LaButti K."/>
            <person name="Lipzen A."/>
            <person name="Lombard V."/>
            <person name="Magnuson J."/>
            <person name="Maillard F."/>
            <person name="Murat C."/>
            <person name="Nolan M."/>
            <person name="Ohm R.A."/>
            <person name="Pangilinan J."/>
            <person name="Pereira M.F."/>
            <person name="Perotto S."/>
            <person name="Peter M."/>
            <person name="Pfister S."/>
            <person name="Riley R."/>
            <person name="Sitrit Y."/>
            <person name="Stielow J.B."/>
            <person name="Szollosi G."/>
            <person name="Zifcakova L."/>
            <person name="Stursova M."/>
            <person name="Spatafora J.W."/>
            <person name="Tedersoo L."/>
            <person name="Vaario L.M."/>
            <person name="Yamada A."/>
            <person name="Yan M."/>
            <person name="Wang P."/>
            <person name="Xu J."/>
            <person name="Bruns T."/>
            <person name="Baldrian P."/>
            <person name="Vilgalys R."/>
            <person name="Dunand C."/>
            <person name="Henrissat B."/>
            <person name="Grigoriev I.V."/>
            <person name="Hibbett D."/>
            <person name="Nagy L.G."/>
            <person name="Martin F.M."/>
        </authorList>
    </citation>
    <scope>NUCLEOTIDE SEQUENCE</scope>
    <source>
        <strain evidence="2">BED1</strain>
    </source>
</reference>
<proteinExistence type="predicted"/>
<keyword evidence="3" id="KW-1185">Reference proteome</keyword>
<organism evidence="2 3">
    <name type="scientific">Boletus edulis BED1</name>
    <dbReference type="NCBI Taxonomy" id="1328754"/>
    <lineage>
        <taxon>Eukaryota</taxon>
        <taxon>Fungi</taxon>
        <taxon>Dikarya</taxon>
        <taxon>Basidiomycota</taxon>
        <taxon>Agaricomycotina</taxon>
        <taxon>Agaricomycetes</taxon>
        <taxon>Agaricomycetidae</taxon>
        <taxon>Boletales</taxon>
        <taxon>Boletineae</taxon>
        <taxon>Boletaceae</taxon>
        <taxon>Boletoideae</taxon>
        <taxon>Boletus</taxon>
    </lineage>
</organism>
<keyword evidence="1" id="KW-0732">Signal</keyword>
<reference evidence="2" key="1">
    <citation type="submission" date="2019-10" db="EMBL/GenBank/DDBJ databases">
        <authorList>
            <consortium name="DOE Joint Genome Institute"/>
            <person name="Kuo A."/>
            <person name="Miyauchi S."/>
            <person name="Kiss E."/>
            <person name="Drula E."/>
            <person name="Kohler A."/>
            <person name="Sanchez-Garcia M."/>
            <person name="Andreopoulos B."/>
            <person name="Barry K.W."/>
            <person name="Bonito G."/>
            <person name="Buee M."/>
            <person name="Carver A."/>
            <person name="Chen C."/>
            <person name="Cichocki N."/>
            <person name="Clum A."/>
            <person name="Culley D."/>
            <person name="Crous P.W."/>
            <person name="Fauchery L."/>
            <person name="Girlanda M."/>
            <person name="Hayes R."/>
            <person name="Keri Z."/>
            <person name="LaButti K."/>
            <person name="Lipzen A."/>
            <person name="Lombard V."/>
            <person name="Magnuson J."/>
            <person name="Maillard F."/>
            <person name="Morin E."/>
            <person name="Murat C."/>
            <person name="Nolan M."/>
            <person name="Ohm R."/>
            <person name="Pangilinan J."/>
            <person name="Pereira M."/>
            <person name="Perotto S."/>
            <person name="Peter M."/>
            <person name="Riley R."/>
            <person name="Sitrit Y."/>
            <person name="Stielow B."/>
            <person name="Szollosi G."/>
            <person name="Zifcakova L."/>
            <person name="Stursova M."/>
            <person name="Spatafora J.W."/>
            <person name="Tedersoo L."/>
            <person name="Vaario L.-M."/>
            <person name="Yamada A."/>
            <person name="Yan M."/>
            <person name="Wang P."/>
            <person name="Xu J."/>
            <person name="Bruns T."/>
            <person name="Baldrian P."/>
            <person name="Vilgalys R."/>
            <person name="Henrissat B."/>
            <person name="Grigoriev I.V."/>
            <person name="Hibbett D."/>
            <person name="Nagy L.G."/>
            <person name="Martin F.M."/>
        </authorList>
    </citation>
    <scope>NUCLEOTIDE SEQUENCE</scope>
    <source>
        <strain evidence="2">BED1</strain>
    </source>
</reference>
<gene>
    <name evidence="2" type="ORF">L210DRAFT_951551</name>
</gene>
<comment type="caution">
    <text evidence="2">The sequence shown here is derived from an EMBL/GenBank/DDBJ whole genome shotgun (WGS) entry which is preliminary data.</text>
</comment>
<evidence type="ECO:0000256" key="1">
    <source>
        <dbReference type="SAM" id="SignalP"/>
    </source>
</evidence>
<dbReference type="EMBL" id="WHUW01000013">
    <property type="protein sequence ID" value="KAF8439865.1"/>
    <property type="molecule type" value="Genomic_DNA"/>
</dbReference>
<feature type="signal peptide" evidence="1">
    <location>
        <begin position="1"/>
        <end position="18"/>
    </location>
</feature>
<dbReference type="AlphaFoldDB" id="A0AAD4GES9"/>
<name>A0AAD4GES9_BOLED</name>
<sequence length="94" mass="11049">MWTLVWVMICLRLALGQARVGKWRKVAQAPFFRATSRTRWLIEYVAQLALEFLPTHRTLVILPGGRAPPRFPLGSIEPWRGVRGILHWRRSKFR</sequence>
<evidence type="ECO:0000313" key="2">
    <source>
        <dbReference type="EMBL" id="KAF8439865.1"/>
    </source>
</evidence>
<feature type="chain" id="PRO_5042224733" description="Secreted protein" evidence="1">
    <location>
        <begin position="19"/>
        <end position="94"/>
    </location>
</feature>
<evidence type="ECO:0008006" key="4">
    <source>
        <dbReference type="Google" id="ProtNLM"/>
    </source>
</evidence>